<organism evidence="2 3">
    <name type="scientific">Streptomyces mauvecolor</name>
    <dbReference type="NCBI Taxonomy" id="58345"/>
    <lineage>
        <taxon>Bacteria</taxon>
        <taxon>Bacillati</taxon>
        <taxon>Actinomycetota</taxon>
        <taxon>Actinomycetes</taxon>
        <taxon>Kitasatosporales</taxon>
        <taxon>Streptomycetaceae</taxon>
        <taxon>Streptomyces</taxon>
    </lineage>
</organism>
<dbReference type="Proteomes" id="UP001595834">
    <property type="component" value="Unassembled WGS sequence"/>
</dbReference>
<evidence type="ECO:0000313" key="2">
    <source>
        <dbReference type="EMBL" id="MFC4961246.1"/>
    </source>
</evidence>
<dbReference type="EMBL" id="JBHSIZ010000045">
    <property type="protein sequence ID" value="MFC4961246.1"/>
    <property type="molecule type" value="Genomic_DNA"/>
</dbReference>
<keyword evidence="1" id="KW-0732">Signal</keyword>
<protein>
    <recommendedName>
        <fullName evidence="4">Secreted protein</fullName>
    </recommendedName>
</protein>
<accession>A0ABV9V014</accession>
<dbReference type="RefSeq" id="WP_344377814.1">
    <property type="nucleotide sequence ID" value="NZ_BAAASQ010000019.1"/>
</dbReference>
<evidence type="ECO:0008006" key="4">
    <source>
        <dbReference type="Google" id="ProtNLM"/>
    </source>
</evidence>
<proteinExistence type="predicted"/>
<name>A0ABV9V014_9ACTN</name>
<feature type="chain" id="PRO_5045259691" description="Secreted protein" evidence="1">
    <location>
        <begin position="26"/>
        <end position="194"/>
    </location>
</feature>
<sequence length="194" mass="20455">MIKKLALLAAAAGMLVVPLAGTASAQTTLRQPAKAEQIAPGKLGSVVRYTVTNGHRDYGDTPVSSRTALNCGVINIGLPGNIYYGGEYAGQVEQQYNTCNGQASAHWQWAGGFQNSHPGAWVDVYIISYYGGQVGYGGAYTYTKDVSTATVDIHSANPDAWHAQAIVNGCGSWAKGTEHWYGGQDWDGPHSGGC</sequence>
<evidence type="ECO:0000256" key="1">
    <source>
        <dbReference type="SAM" id="SignalP"/>
    </source>
</evidence>
<comment type="caution">
    <text evidence="2">The sequence shown here is derived from an EMBL/GenBank/DDBJ whole genome shotgun (WGS) entry which is preliminary data.</text>
</comment>
<evidence type="ECO:0000313" key="3">
    <source>
        <dbReference type="Proteomes" id="UP001595834"/>
    </source>
</evidence>
<feature type="signal peptide" evidence="1">
    <location>
        <begin position="1"/>
        <end position="25"/>
    </location>
</feature>
<keyword evidence="3" id="KW-1185">Reference proteome</keyword>
<reference evidence="3" key="1">
    <citation type="journal article" date="2019" name="Int. J. Syst. Evol. Microbiol.">
        <title>The Global Catalogue of Microorganisms (GCM) 10K type strain sequencing project: providing services to taxonomists for standard genome sequencing and annotation.</title>
        <authorList>
            <consortium name="The Broad Institute Genomics Platform"/>
            <consortium name="The Broad Institute Genome Sequencing Center for Infectious Disease"/>
            <person name="Wu L."/>
            <person name="Ma J."/>
        </authorList>
    </citation>
    <scope>NUCLEOTIDE SEQUENCE [LARGE SCALE GENOMIC DNA]</scope>
    <source>
        <strain evidence="3">CCM 7224</strain>
    </source>
</reference>
<gene>
    <name evidence="2" type="ORF">ACFPFX_33650</name>
</gene>